<organism evidence="1 2">
    <name type="scientific">Trichogramma brassicae</name>
    <dbReference type="NCBI Taxonomy" id="86971"/>
    <lineage>
        <taxon>Eukaryota</taxon>
        <taxon>Metazoa</taxon>
        <taxon>Ecdysozoa</taxon>
        <taxon>Arthropoda</taxon>
        <taxon>Hexapoda</taxon>
        <taxon>Insecta</taxon>
        <taxon>Pterygota</taxon>
        <taxon>Neoptera</taxon>
        <taxon>Endopterygota</taxon>
        <taxon>Hymenoptera</taxon>
        <taxon>Apocrita</taxon>
        <taxon>Proctotrupomorpha</taxon>
        <taxon>Chalcidoidea</taxon>
        <taxon>Trichogrammatidae</taxon>
        <taxon>Trichogramma</taxon>
    </lineage>
</organism>
<accession>A0A6H5I4F8</accession>
<dbReference type="AlphaFoldDB" id="A0A6H5I4F8"/>
<protein>
    <submittedName>
        <fullName evidence="1">Uncharacterized protein</fullName>
    </submittedName>
</protein>
<gene>
    <name evidence="1" type="ORF">TBRA_LOCUS1738</name>
</gene>
<sequence length="202" mass="23034">MSRLHLYIIYKWRVAVSGLHATLYIRISIWKCINIINACVFVRTRVNVEREKIRALADRHEKYLDRVSSYRTRERQGTIGLCSPVKGHIFRGARHRKARSNRVVDRPEASALVSTREYILQTRTRVNGSGAGLTSASAWPYKEARAAARYNTRVSCARVTIDRFGARSIDDGRACNYCAWRATSQRNDYSACTHAPVIVAFV</sequence>
<evidence type="ECO:0000313" key="1">
    <source>
        <dbReference type="EMBL" id="CAB0029710.1"/>
    </source>
</evidence>
<reference evidence="1 2" key="1">
    <citation type="submission" date="2020-02" db="EMBL/GenBank/DDBJ databases">
        <authorList>
            <person name="Ferguson B K."/>
        </authorList>
    </citation>
    <scope>NUCLEOTIDE SEQUENCE [LARGE SCALE GENOMIC DNA]</scope>
</reference>
<evidence type="ECO:0000313" key="2">
    <source>
        <dbReference type="Proteomes" id="UP000479190"/>
    </source>
</evidence>
<dbReference type="EMBL" id="CADCXV010000336">
    <property type="protein sequence ID" value="CAB0029710.1"/>
    <property type="molecule type" value="Genomic_DNA"/>
</dbReference>
<dbReference type="Proteomes" id="UP000479190">
    <property type="component" value="Unassembled WGS sequence"/>
</dbReference>
<name>A0A6H5I4F8_9HYME</name>
<keyword evidence="2" id="KW-1185">Reference proteome</keyword>
<proteinExistence type="predicted"/>